<dbReference type="Proteomes" id="UP000282076">
    <property type="component" value="Unassembled WGS sequence"/>
</dbReference>
<feature type="transmembrane region" description="Helical" evidence="1">
    <location>
        <begin position="281"/>
        <end position="298"/>
    </location>
</feature>
<feature type="transmembrane region" description="Helical" evidence="1">
    <location>
        <begin position="334"/>
        <end position="352"/>
    </location>
</feature>
<dbReference type="OrthoDB" id="9786218at2"/>
<dbReference type="RefSeq" id="WP_120973933.1">
    <property type="nucleotide sequence ID" value="NZ_RBZM01000001.1"/>
</dbReference>
<protein>
    <recommendedName>
        <fullName evidence="4">Glycosyltransferase RgtA/B/C/D-like domain-containing protein</fullName>
    </recommendedName>
</protein>
<gene>
    <name evidence="2" type="ORF">D7Z26_01080</name>
</gene>
<feature type="transmembrane region" description="Helical" evidence="1">
    <location>
        <begin position="167"/>
        <end position="192"/>
    </location>
</feature>
<evidence type="ECO:0008006" key="4">
    <source>
        <dbReference type="Google" id="ProtNLM"/>
    </source>
</evidence>
<feature type="transmembrane region" description="Helical" evidence="1">
    <location>
        <begin position="304"/>
        <end position="322"/>
    </location>
</feature>
<dbReference type="AlphaFoldDB" id="A0A494Y627"/>
<name>A0A494Y627_9BACL</name>
<evidence type="ECO:0000256" key="1">
    <source>
        <dbReference type="SAM" id="Phobius"/>
    </source>
</evidence>
<organism evidence="2 3">
    <name type="scientific">Cohnella endophytica</name>
    <dbReference type="NCBI Taxonomy" id="2419778"/>
    <lineage>
        <taxon>Bacteria</taxon>
        <taxon>Bacillati</taxon>
        <taxon>Bacillota</taxon>
        <taxon>Bacilli</taxon>
        <taxon>Bacillales</taxon>
        <taxon>Paenibacillaceae</taxon>
        <taxon>Cohnella</taxon>
    </lineage>
</organism>
<proteinExistence type="predicted"/>
<reference evidence="2 3" key="1">
    <citation type="submission" date="2018-10" db="EMBL/GenBank/DDBJ databases">
        <title>Cohnella sp. M2MS4P-1, whole genome shotgun sequence.</title>
        <authorList>
            <person name="Tuo L."/>
        </authorList>
    </citation>
    <scope>NUCLEOTIDE SEQUENCE [LARGE SCALE GENOMIC DNA]</scope>
    <source>
        <strain evidence="2 3">M2MS4P-1</strain>
    </source>
</reference>
<feature type="transmembrane region" description="Helical" evidence="1">
    <location>
        <begin position="143"/>
        <end position="160"/>
    </location>
</feature>
<accession>A0A494Y627</accession>
<keyword evidence="1" id="KW-0472">Membrane</keyword>
<feature type="transmembrane region" description="Helical" evidence="1">
    <location>
        <begin position="212"/>
        <end position="235"/>
    </location>
</feature>
<keyword evidence="3" id="KW-1185">Reference proteome</keyword>
<keyword evidence="1" id="KW-1133">Transmembrane helix</keyword>
<evidence type="ECO:0000313" key="3">
    <source>
        <dbReference type="Proteomes" id="UP000282076"/>
    </source>
</evidence>
<dbReference type="EMBL" id="RBZM01000001">
    <property type="protein sequence ID" value="RKP58127.1"/>
    <property type="molecule type" value="Genomic_DNA"/>
</dbReference>
<keyword evidence="1" id="KW-0812">Transmembrane</keyword>
<evidence type="ECO:0000313" key="2">
    <source>
        <dbReference type="EMBL" id="RKP58127.1"/>
    </source>
</evidence>
<feature type="transmembrane region" description="Helical" evidence="1">
    <location>
        <begin position="68"/>
        <end position="98"/>
    </location>
</feature>
<comment type="caution">
    <text evidence="2">The sequence shown here is derived from an EMBL/GenBank/DDBJ whole genome shotgun (WGS) entry which is preliminary data.</text>
</comment>
<feature type="transmembrane region" description="Helical" evidence="1">
    <location>
        <begin position="119"/>
        <end position="137"/>
    </location>
</feature>
<sequence>MNRKSLPMILGALIVIAVLCMLPKYTYNDPDTFWHIELGQYMLQHGTVLHHAIHTYSGNNLPYVPHEFGFQLIIALLYSALGWPGIYLLTAACLFMLIWGLYRLCQVSRKEMGLGEPPAFLIVLILVITVCVYYYYFASRPQIISSGMIVWFFVFLREYRLQNKLKYAILLILFSLALANIHAGVWPVIAVFTGMAFIEDVTDKNMKRNRLLVFVAVYAVGLLNVGGWRSILYVLTVTQHHFNLLIDEWNAIQFTSLENLPRLLALMFFATILPYSLHKKMFRFLVMLGVLYLGVSSYKQNLFMWLFIPYFAATAIEAAPWLESIKLRFNLRHLLACVAIGLLLQSSINFIFPTQVSSKLYPVEEMSYILDRGPDGIRPKVMAPYGSSGYITYRGGDVLADGRQDPYITDASRGAYGWTAFERSMYGFSERLPEIVRSDRPDYVIARSNVSELLYADWVTRYGEPLFKGPFGSVFLISRQ</sequence>